<evidence type="ECO:0000313" key="3">
    <source>
        <dbReference type="EMBL" id="QOU21604.1"/>
    </source>
</evidence>
<dbReference type="InterPro" id="IPR013920">
    <property type="entry name" value="DUF1774_fun"/>
</dbReference>
<dbReference type="EMBL" id="CABFWN010000004">
    <property type="protein sequence ID" value="VUG18958.1"/>
    <property type="molecule type" value="Genomic_DNA"/>
</dbReference>
<keyword evidence="5" id="KW-1185">Reference proteome</keyword>
<protein>
    <submittedName>
        <fullName evidence="4">DEBR0S4_06942g1_1</fullName>
    </submittedName>
</protein>
<evidence type="ECO:0000313" key="5">
    <source>
        <dbReference type="Proteomes" id="UP000478008"/>
    </source>
</evidence>
<dbReference type="EMBL" id="JABCYN010000034">
    <property type="protein sequence ID" value="KAF6008784.1"/>
    <property type="molecule type" value="Genomic_DNA"/>
</dbReference>
<dbReference type="Proteomes" id="UP000663131">
    <property type="component" value="Chromosome 8"/>
</dbReference>
<reference evidence="4 5" key="1">
    <citation type="submission" date="2019-07" db="EMBL/GenBank/DDBJ databases">
        <authorList>
            <person name="Friedrich A."/>
            <person name="Schacherer J."/>
        </authorList>
    </citation>
    <scope>NUCLEOTIDE SEQUENCE [LARGE SCALE GENOMIC DNA]</scope>
</reference>
<feature type="transmembrane region" description="Helical" evidence="1">
    <location>
        <begin position="88"/>
        <end position="111"/>
    </location>
</feature>
<accession>A0A3F2Y7Z6</accession>
<reference evidence="2 6" key="2">
    <citation type="journal article" date="2020" name="Appl. Microbiol. Biotechnol.">
        <title>Targeted gene deletion in Brettanomyces bruxellensis with an expression-free CRISPR-Cas9 system.</title>
        <authorList>
            <person name="Varela C."/>
            <person name="Bartel C."/>
            <person name="Onetto C."/>
            <person name="Borneman A."/>
        </authorList>
    </citation>
    <scope>NUCLEOTIDE SEQUENCE [LARGE SCALE GENOMIC DNA]</scope>
    <source>
        <strain evidence="2 6">AWRI1613</strain>
    </source>
</reference>
<dbReference type="PANTHER" id="PTHR37992:SF1">
    <property type="entry name" value="DUF1774-DOMAIN-CONTAINING PROTEIN"/>
    <property type="match status" value="1"/>
</dbReference>
<keyword evidence="1" id="KW-0812">Transmembrane</keyword>
<feature type="transmembrane region" description="Helical" evidence="1">
    <location>
        <begin position="186"/>
        <end position="205"/>
    </location>
</feature>
<keyword evidence="1" id="KW-0472">Membrane</keyword>
<dbReference type="GeneID" id="64573254"/>
<dbReference type="OrthoDB" id="3342455at2759"/>
<dbReference type="AlphaFoldDB" id="A0A3F2Y7Z6"/>
<evidence type="ECO:0000256" key="1">
    <source>
        <dbReference type="SAM" id="Phobius"/>
    </source>
</evidence>
<organism evidence="4 5">
    <name type="scientific">Dekkera bruxellensis</name>
    <name type="common">Brettanomyces custersii</name>
    <dbReference type="NCBI Taxonomy" id="5007"/>
    <lineage>
        <taxon>Eukaryota</taxon>
        <taxon>Fungi</taxon>
        <taxon>Dikarya</taxon>
        <taxon>Ascomycota</taxon>
        <taxon>Saccharomycotina</taxon>
        <taxon>Pichiomycetes</taxon>
        <taxon>Pichiales</taxon>
        <taxon>Pichiaceae</taxon>
        <taxon>Brettanomyces</taxon>
    </lineage>
</organism>
<evidence type="ECO:0000313" key="2">
    <source>
        <dbReference type="EMBL" id="KAF6008784.1"/>
    </source>
</evidence>
<reference evidence="3" key="4">
    <citation type="journal article" name="BMC Genomics">
        <title>New genome assemblies reveal patterns of domestication and adaptation across Brettanomyces (Dekkera) species.</title>
        <authorList>
            <person name="Roach M.J."/>
            <person name="Borneman A.R."/>
        </authorList>
    </citation>
    <scope>NUCLEOTIDE SEQUENCE</scope>
    <source>
        <strain evidence="3">UCD 2041</strain>
    </source>
</reference>
<dbReference type="STRING" id="5007.A0A3F2Y7Z6"/>
<sequence>MPSQILSQTEGRQYTAAKSTVVISYVLSVIGVFYYFALGHFGKSYFTPFTASQIIIVLYCIVTLLLQLLFIVQSFFNTNVSSSNQANILAVVGPHFSINNILNFFWCYFFIRRNFLVAEIILLVNLINLLSLYFTHKTVSIKSASDWLVVHFPTCGLPLSWTLYAIFWNGACLFHSHYESLLPRLIANVLIWEFLVTPLALLILYKDWSVSLSTSFLMLGLGLKQFFNKAIALQWIFAFVISGIDFLASILCIVRSSLANRNTQTNSDEEAPLLS</sequence>
<dbReference type="Proteomes" id="UP000568158">
    <property type="component" value="Unassembled WGS sequence"/>
</dbReference>
<dbReference type="PANTHER" id="PTHR37992">
    <property type="entry name" value="EXPRESSED PROTEIN"/>
    <property type="match status" value="1"/>
</dbReference>
<proteinExistence type="predicted"/>
<dbReference type="RefSeq" id="XP_041138097.1">
    <property type="nucleotide sequence ID" value="XM_041279883.1"/>
</dbReference>
<evidence type="ECO:0000313" key="4">
    <source>
        <dbReference type="EMBL" id="VUG18958.1"/>
    </source>
</evidence>
<evidence type="ECO:0000313" key="6">
    <source>
        <dbReference type="Proteomes" id="UP000568158"/>
    </source>
</evidence>
<reference evidence="3" key="3">
    <citation type="submission" date="2020-10" db="EMBL/GenBank/DDBJ databases">
        <authorList>
            <person name="Palmer J.M."/>
        </authorList>
    </citation>
    <scope>NUCLEOTIDE SEQUENCE</scope>
    <source>
        <strain evidence="3">UCD 2041</strain>
    </source>
</reference>
<feature type="transmembrane region" description="Helical" evidence="1">
    <location>
        <begin position="21"/>
        <end position="42"/>
    </location>
</feature>
<dbReference type="EMBL" id="CP063136">
    <property type="protein sequence ID" value="QOU21604.1"/>
    <property type="molecule type" value="Genomic_DNA"/>
</dbReference>
<dbReference type="Proteomes" id="UP000478008">
    <property type="component" value="Unassembled WGS sequence"/>
</dbReference>
<feature type="transmembrane region" description="Helical" evidence="1">
    <location>
        <begin position="233"/>
        <end position="254"/>
    </location>
</feature>
<dbReference type="KEGG" id="bbrx:BRETT_001329"/>
<name>A0A3F2Y7Z6_DEKBR</name>
<feature type="transmembrane region" description="Helical" evidence="1">
    <location>
        <begin position="117"/>
        <end position="135"/>
    </location>
</feature>
<feature type="transmembrane region" description="Helical" evidence="1">
    <location>
        <begin position="54"/>
        <end position="76"/>
    </location>
</feature>
<gene>
    <name evidence="3" type="ORF">BRETT_001329</name>
    <name evidence="4" type="ORF">DEBR0S4_06942G</name>
    <name evidence="2" type="ORF">HII12_004012</name>
</gene>
<feature type="transmembrane region" description="Helical" evidence="1">
    <location>
        <begin position="147"/>
        <end position="166"/>
    </location>
</feature>
<dbReference type="Pfam" id="PF08611">
    <property type="entry name" value="DUF1774"/>
    <property type="match status" value="1"/>
</dbReference>
<keyword evidence="1" id="KW-1133">Transmembrane helix</keyword>